<dbReference type="OrthoDB" id="6206005at2759"/>
<reference evidence="1" key="1">
    <citation type="submission" date="2015-07" db="EMBL/GenBank/DDBJ databases">
        <title>MeaNS - Measles Nucleotide Surveillance Program.</title>
        <authorList>
            <person name="Tran T."/>
            <person name="Druce J."/>
        </authorList>
    </citation>
    <scope>NUCLEOTIDE SEQUENCE</scope>
    <source>
        <strain evidence="1">UCB-OBI-ISO-001</strain>
        <tissue evidence="1">Gonad</tissue>
    </source>
</reference>
<organism evidence="1">
    <name type="scientific">Octopus bimaculoides</name>
    <name type="common">California two-spotted octopus</name>
    <dbReference type="NCBI Taxonomy" id="37653"/>
    <lineage>
        <taxon>Eukaryota</taxon>
        <taxon>Metazoa</taxon>
        <taxon>Spiralia</taxon>
        <taxon>Lophotrochozoa</taxon>
        <taxon>Mollusca</taxon>
        <taxon>Cephalopoda</taxon>
        <taxon>Coleoidea</taxon>
        <taxon>Octopodiformes</taxon>
        <taxon>Octopoda</taxon>
        <taxon>Incirrata</taxon>
        <taxon>Octopodidae</taxon>
        <taxon>Octopus</taxon>
    </lineage>
</organism>
<accession>A0A0L8IFM0</accession>
<protein>
    <submittedName>
        <fullName evidence="1">Uncharacterized protein</fullName>
    </submittedName>
</protein>
<dbReference type="AlphaFoldDB" id="A0A0L8IFM0"/>
<proteinExistence type="predicted"/>
<dbReference type="EMBL" id="KQ415822">
    <property type="protein sequence ID" value="KOG00297.1"/>
    <property type="molecule type" value="Genomic_DNA"/>
</dbReference>
<gene>
    <name evidence="1" type="ORF">OCBIM_22005751mg</name>
</gene>
<sequence length="163" mass="18640">MTYTRSVSSYANTESLHKAIAVAKEKGAEQTLHCLLNIYPFLPPEKQLETFHTFVAIDLLRPGQFQTFYYVLQWASTSKDQLDATDRNKQTAFERICDLVDDHPLNSKRVLTQLLNKDCRLPHNTSESCRKIPATCAGIEMARVRQNIESAINKNNYEFATVK</sequence>
<name>A0A0L8IFM0_OCTBM</name>
<evidence type="ECO:0000313" key="1">
    <source>
        <dbReference type="EMBL" id="KOG00297.1"/>
    </source>
</evidence>